<dbReference type="Gene3D" id="2.30.30.210">
    <property type="entry name" value="Ribonuclease P/MRP, subunit p29"/>
    <property type="match status" value="1"/>
</dbReference>
<keyword evidence="3" id="KW-0819">tRNA processing</keyword>
<feature type="compositionally biased region" description="Basic residues" evidence="4">
    <location>
        <begin position="52"/>
        <end position="61"/>
    </location>
</feature>
<dbReference type="GO" id="GO:0030677">
    <property type="term" value="C:ribonuclease P complex"/>
    <property type="evidence" value="ECO:0007669"/>
    <property type="project" value="InterPro"/>
</dbReference>
<dbReference type="GO" id="GO:0001682">
    <property type="term" value="P:tRNA 5'-leader removal"/>
    <property type="evidence" value="ECO:0007669"/>
    <property type="project" value="InterPro"/>
</dbReference>
<organism evidence="5 6">
    <name type="scientific">Elsinoe australis</name>
    <dbReference type="NCBI Taxonomy" id="40998"/>
    <lineage>
        <taxon>Eukaryota</taxon>
        <taxon>Fungi</taxon>
        <taxon>Dikarya</taxon>
        <taxon>Ascomycota</taxon>
        <taxon>Pezizomycotina</taxon>
        <taxon>Dothideomycetes</taxon>
        <taxon>Dothideomycetidae</taxon>
        <taxon>Myriangiales</taxon>
        <taxon>Elsinoaceae</taxon>
        <taxon>Elsinoe</taxon>
    </lineage>
</organism>
<comment type="similarity">
    <text evidence="2">Belongs to the eukaryotic/archaeal RNase P protein component 1 family.</text>
</comment>
<dbReference type="EMBL" id="NHZQ01000010">
    <property type="protein sequence ID" value="PSK59472.1"/>
    <property type="molecule type" value="Genomic_DNA"/>
</dbReference>
<keyword evidence="3" id="KW-0539">Nucleus</keyword>
<dbReference type="Pfam" id="PF01868">
    <property type="entry name" value="RNase_P-MRP_p29"/>
    <property type="match status" value="1"/>
</dbReference>
<proteinExistence type="inferred from homology"/>
<gene>
    <name evidence="5" type="ORF">B9Z65_3796</name>
</gene>
<dbReference type="SUPFAM" id="SSF101744">
    <property type="entry name" value="Rof/RNase P subunit-like"/>
    <property type="match status" value="1"/>
</dbReference>
<accession>A0A2P8AG81</accession>
<keyword evidence="6" id="KW-1185">Reference proteome</keyword>
<dbReference type="InterPro" id="IPR002730">
    <property type="entry name" value="Rpp29/RNP1"/>
</dbReference>
<feature type="region of interest" description="Disordered" evidence="4">
    <location>
        <begin position="1"/>
        <end position="94"/>
    </location>
</feature>
<dbReference type="PIRSF" id="PIRSF027081">
    <property type="entry name" value="RNase_P/MRP_p29_subunit"/>
    <property type="match status" value="1"/>
</dbReference>
<evidence type="ECO:0000256" key="3">
    <source>
        <dbReference type="PIRNR" id="PIRNR027081"/>
    </source>
</evidence>
<reference evidence="5 6" key="1">
    <citation type="submission" date="2017-05" db="EMBL/GenBank/DDBJ databases">
        <title>Draft genome sequence of Elsinoe australis.</title>
        <authorList>
            <person name="Cheng Q."/>
        </authorList>
    </citation>
    <scope>NUCLEOTIDE SEQUENCE [LARGE SCALE GENOMIC DNA]</scope>
    <source>
        <strain evidence="5 6">NL1</strain>
    </source>
</reference>
<dbReference type="InterPro" id="IPR023534">
    <property type="entry name" value="Rof/RNase_P-like"/>
</dbReference>
<dbReference type="PANTHER" id="PTHR13348:SF0">
    <property type="entry name" value="RIBONUCLEASE P PROTEIN SUBUNIT P29"/>
    <property type="match status" value="1"/>
</dbReference>
<dbReference type="PANTHER" id="PTHR13348">
    <property type="entry name" value="RIBONUCLEASE P SUBUNIT P29"/>
    <property type="match status" value="1"/>
</dbReference>
<dbReference type="GO" id="GO:0000172">
    <property type="term" value="C:ribonuclease MRP complex"/>
    <property type="evidence" value="ECO:0007669"/>
    <property type="project" value="InterPro"/>
</dbReference>
<feature type="compositionally biased region" description="Polar residues" evidence="4">
    <location>
        <begin position="17"/>
        <end position="27"/>
    </location>
</feature>
<dbReference type="Proteomes" id="UP000243723">
    <property type="component" value="Unassembled WGS sequence"/>
</dbReference>
<sequence length="253" mass="27969">MATQPPHPALALLSQAHDPSTASQIFSDSIKHRPLLLRPSSPDPTSATNARSARRSARRKRSLEAYHAFKKTHKSGRSSLTRKPRPLSAKAKRQLGVHDIGEGEKKWGLYTELHQLWCGYMREVLALDDEGKGGQRKLGPDFVGPMVASADFHGAVVRVVRSGCVGRVGIRGIVVKDTKFIFEVVTKGDKLKVLPKEGTVFRVEVPRSGDALGEMVEGQREERLVVEVYGEQFMTSAPDRANKKFKMHIDPGL</sequence>
<evidence type="ECO:0000313" key="5">
    <source>
        <dbReference type="EMBL" id="PSK59472.1"/>
    </source>
</evidence>
<dbReference type="GO" id="GO:0006364">
    <property type="term" value="P:rRNA processing"/>
    <property type="evidence" value="ECO:0007669"/>
    <property type="project" value="TreeGrafter"/>
</dbReference>
<dbReference type="SMART" id="SM00538">
    <property type="entry name" value="POP4"/>
    <property type="match status" value="1"/>
</dbReference>
<feature type="compositionally biased region" description="Basic residues" evidence="4">
    <location>
        <begin position="68"/>
        <end position="94"/>
    </location>
</feature>
<evidence type="ECO:0000256" key="4">
    <source>
        <dbReference type="SAM" id="MobiDB-lite"/>
    </source>
</evidence>
<dbReference type="InterPro" id="IPR036980">
    <property type="entry name" value="RNase_P/MRP_Rpp29_sf"/>
</dbReference>
<dbReference type="STRING" id="40998.A0A2P8AG81"/>
<evidence type="ECO:0000256" key="1">
    <source>
        <dbReference type="ARBA" id="ARBA00004123"/>
    </source>
</evidence>
<evidence type="ECO:0000313" key="6">
    <source>
        <dbReference type="Proteomes" id="UP000243723"/>
    </source>
</evidence>
<dbReference type="OrthoDB" id="124041at2759"/>
<dbReference type="AlphaFoldDB" id="A0A2P8AG81"/>
<evidence type="ECO:0000256" key="2">
    <source>
        <dbReference type="ARBA" id="ARBA00006181"/>
    </source>
</evidence>
<dbReference type="GO" id="GO:0005634">
    <property type="term" value="C:nucleus"/>
    <property type="evidence" value="ECO:0007669"/>
    <property type="project" value="UniProtKB-SubCell"/>
</dbReference>
<comment type="caution">
    <text evidence="5">The sequence shown here is derived from an EMBL/GenBank/DDBJ whole genome shotgun (WGS) entry which is preliminary data.</text>
</comment>
<comment type="subcellular location">
    <subcellularLocation>
        <location evidence="1">Nucleus</location>
    </subcellularLocation>
</comment>
<protein>
    <recommendedName>
        <fullName evidence="3">Ribonuclease P protein subunit</fullName>
    </recommendedName>
</protein>
<dbReference type="InterPro" id="IPR016848">
    <property type="entry name" value="RNase_P/MRP_Rpp29-subunit"/>
</dbReference>
<feature type="compositionally biased region" description="Low complexity" evidence="4">
    <location>
        <begin position="36"/>
        <end position="51"/>
    </location>
</feature>
<name>A0A2P8AG81_9PEZI</name>
<dbReference type="GO" id="GO:0033204">
    <property type="term" value="F:ribonuclease P RNA binding"/>
    <property type="evidence" value="ECO:0007669"/>
    <property type="project" value="InterPro"/>
</dbReference>